<evidence type="ECO:0000313" key="3">
    <source>
        <dbReference type="Proteomes" id="UP000009047"/>
    </source>
</evidence>
<comment type="similarity">
    <text evidence="1">Belongs to the TolB family.</text>
</comment>
<dbReference type="Gene3D" id="2.120.10.30">
    <property type="entry name" value="TolB, C-terminal domain"/>
    <property type="match status" value="2"/>
</dbReference>
<dbReference type="InterPro" id="IPR011042">
    <property type="entry name" value="6-blade_b-propeller_TolB-like"/>
</dbReference>
<keyword evidence="3" id="KW-1185">Reference proteome</keyword>
<reference evidence="2 3" key="1">
    <citation type="journal article" date="2010" name="Stand. Genomic Sci.">
        <title>Complete genome sequence of Desulfarculus baarsii type strain (2st14).</title>
        <authorList>
            <person name="Sun H."/>
            <person name="Spring S."/>
            <person name="Lapidus A."/>
            <person name="Davenport K."/>
            <person name="Del Rio T.G."/>
            <person name="Tice H."/>
            <person name="Nolan M."/>
            <person name="Copeland A."/>
            <person name="Cheng J.F."/>
            <person name="Lucas S."/>
            <person name="Tapia R."/>
            <person name="Goodwin L."/>
            <person name="Pitluck S."/>
            <person name="Ivanova N."/>
            <person name="Pagani I."/>
            <person name="Mavromatis K."/>
            <person name="Ovchinnikova G."/>
            <person name="Pati A."/>
            <person name="Chen A."/>
            <person name="Palaniappan K."/>
            <person name="Hauser L."/>
            <person name="Chang Y.J."/>
            <person name="Jeffries C.D."/>
            <person name="Detter J.C."/>
            <person name="Han C."/>
            <person name="Rohde M."/>
            <person name="Brambilla E."/>
            <person name="Goker M."/>
            <person name="Woyke T."/>
            <person name="Bristow J."/>
            <person name="Eisen J.A."/>
            <person name="Markowitz V."/>
            <person name="Hugenholtz P."/>
            <person name="Kyrpides N.C."/>
            <person name="Klenk H.P."/>
            <person name="Land M."/>
        </authorList>
    </citation>
    <scope>NUCLEOTIDE SEQUENCE [LARGE SCALE GENOMIC DNA]</scope>
    <source>
        <strain evidence="3">ATCC 33931 / DSM 2075 / LMG 7858 / VKM B-1802 / 2st14</strain>
    </source>
</reference>
<proteinExistence type="inferred from homology"/>
<dbReference type="PANTHER" id="PTHR36842">
    <property type="entry name" value="PROTEIN TOLB HOMOLOG"/>
    <property type="match status" value="1"/>
</dbReference>
<organism evidence="2 3">
    <name type="scientific">Desulfarculus baarsii (strain ATCC 33931 / DSM 2075 / LMG 7858 / VKM B-1802 / 2st14)</name>
    <dbReference type="NCBI Taxonomy" id="644282"/>
    <lineage>
        <taxon>Bacteria</taxon>
        <taxon>Pseudomonadati</taxon>
        <taxon>Thermodesulfobacteriota</taxon>
        <taxon>Desulfarculia</taxon>
        <taxon>Desulfarculales</taxon>
        <taxon>Desulfarculaceae</taxon>
        <taxon>Desulfarculus</taxon>
    </lineage>
</organism>
<sequence length="342" mass="38195">MPGKKRLRRLWPLLALALTLGLAAAAYFAPRLVYSSFGYLWLRPQDGDLDQAAMAELNQKTDGLKCRVVWSSSRSGNHELYMLRLPVGEIIRLTDNDHVDFFPRFSPDGKRLVFARSQKQWVSERDYNQWDVWLMDLNTGEQTMLARAGNFPLWVDEDVVSFMRGNKVVVKSVGTGTERVIYDGDGPPVGGVIVTPMLSPAQANLLALTARGAARGCLVFDPRTPDKAVNFGDGCKLIFTPDGKGLIWVENGGNGGNRLMTSPVGRVAPTVFMDLPGDFSHEYFPKLSADGRWLVWAASAGGHEHDIADYEIFIWNTSKPWDQAARLTYNEANDRWPDIFLD</sequence>
<accession>E1QLJ4</accession>
<dbReference type="InterPro" id="IPR011659">
    <property type="entry name" value="WD40"/>
</dbReference>
<dbReference type="PANTHER" id="PTHR36842:SF1">
    <property type="entry name" value="PROTEIN TOLB"/>
    <property type="match status" value="1"/>
</dbReference>
<evidence type="ECO:0000313" key="2">
    <source>
        <dbReference type="EMBL" id="ADK86429.1"/>
    </source>
</evidence>
<dbReference type="STRING" id="644282.Deba_3076"/>
<dbReference type="KEGG" id="dbr:Deba_3076"/>
<dbReference type="eggNOG" id="COG0823">
    <property type="taxonomic scope" value="Bacteria"/>
</dbReference>
<protein>
    <submittedName>
        <fullName evidence="2">WD40 domain protein beta Propeller</fullName>
    </submittedName>
</protein>
<dbReference type="Pfam" id="PF07676">
    <property type="entry name" value="PD40"/>
    <property type="match status" value="2"/>
</dbReference>
<gene>
    <name evidence="2" type="ordered locus">Deba_3076</name>
</gene>
<dbReference type="RefSeq" id="WP_013259866.1">
    <property type="nucleotide sequence ID" value="NC_014365.1"/>
</dbReference>
<dbReference type="OrthoDB" id="9815657at2"/>
<name>E1QLJ4_DESB2</name>
<dbReference type="Proteomes" id="UP000009047">
    <property type="component" value="Chromosome"/>
</dbReference>
<evidence type="ECO:0000256" key="1">
    <source>
        <dbReference type="ARBA" id="ARBA00009820"/>
    </source>
</evidence>
<dbReference type="AlphaFoldDB" id="E1QLJ4"/>
<dbReference type="HOGENOM" id="CLU_054354_0_0_7"/>
<dbReference type="SUPFAM" id="SSF69304">
    <property type="entry name" value="Tricorn protease N-terminal domain"/>
    <property type="match status" value="1"/>
</dbReference>
<dbReference type="EMBL" id="CP002085">
    <property type="protein sequence ID" value="ADK86429.1"/>
    <property type="molecule type" value="Genomic_DNA"/>
</dbReference>